<keyword evidence="4" id="KW-1003">Cell membrane</keyword>
<evidence type="ECO:0000256" key="5">
    <source>
        <dbReference type="ARBA" id="ARBA00022692"/>
    </source>
</evidence>
<dbReference type="PANTHER" id="PTHR11893:SF38">
    <property type="entry name" value="INNEXIN INX7"/>
    <property type="match status" value="1"/>
</dbReference>
<evidence type="ECO:0000256" key="7">
    <source>
        <dbReference type="ARBA" id="ARBA00022949"/>
    </source>
</evidence>
<keyword evidence="10 12" id="KW-0472">Membrane</keyword>
<organism evidence="13 14">
    <name type="scientific">Dryococelus australis</name>
    <dbReference type="NCBI Taxonomy" id="614101"/>
    <lineage>
        <taxon>Eukaryota</taxon>
        <taxon>Metazoa</taxon>
        <taxon>Ecdysozoa</taxon>
        <taxon>Arthropoda</taxon>
        <taxon>Hexapoda</taxon>
        <taxon>Insecta</taxon>
        <taxon>Pterygota</taxon>
        <taxon>Neoptera</taxon>
        <taxon>Polyneoptera</taxon>
        <taxon>Phasmatodea</taxon>
        <taxon>Verophasmatodea</taxon>
        <taxon>Anareolatae</taxon>
        <taxon>Phasmatidae</taxon>
        <taxon>Eurycanthinae</taxon>
        <taxon>Dryococelus</taxon>
    </lineage>
</organism>
<protein>
    <recommendedName>
        <fullName evidence="12">Innexin</fullName>
    </recommendedName>
</protein>
<keyword evidence="8 12" id="KW-1133">Transmembrane helix</keyword>
<dbReference type="PROSITE" id="PS51013">
    <property type="entry name" value="PANNEXIN"/>
    <property type="match status" value="1"/>
</dbReference>
<keyword evidence="9 12" id="KW-0406">Ion transport</keyword>
<evidence type="ECO:0000256" key="10">
    <source>
        <dbReference type="ARBA" id="ARBA00023136"/>
    </source>
</evidence>
<keyword evidence="11 12" id="KW-0407">Ion channel</keyword>
<keyword evidence="5 12" id="KW-0812">Transmembrane</keyword>
<evidence type="ECO:0000313" key="14">
    <source>
        <dbReference type="Proteomes" id="UP001159363"/>
    </source>
</evidence>
<dbReference type="PRINTS" id="PR01262">
    <property type="entry name" value="INNEXIN"/>
</dbReference>
<proteinExistence type="inferred from homology"/>
<name>A0ABQ9H1P5_9NEOP</name>
<evidence type="ECO:0000256" key="1">
    <source>
        <dbReference type="ARBA" id="ARBA00004610"/>
    </source>
</evidence>
<keyword evidence="7" id="KW-0965">Cell junction</keyword>
<sequence length="444" mass="50145">MVVESLTNMAVMMHYQYCDWLRRSNKGRRRAITQVCDKPGRLEVVSGGAEPPPVVSPWFAGSGAYAMLQTFGSLARHARLGGAVSVDNPVFRLHYRATVLFLLASTALVCSRQYVGQHIHCLADAGLPEHVVNTYCFFVSTFTVVRNLGNTSLPGHPGVGPWSGDVSEQPVVRHTYYQWVPFVLFFQALLFYAPHWVWKRAEGGRLAALVHGLEHAILGSLEHVVEVRGHHVPSRAERDSRLAAVRTAFLQRLHINRPWAAWLVLCELLNAVNLTFNIYLLHRFLGGTFLGLSTSSLDIVFPKLTKCIFHKFGPSGSVQNHDALCVMALNIVNEKIYTFLWFWMWFLVLATSAGLLWRLLTFVLHSRSVAFNKAVFRLANVGARDVWSLMTVTRECHFSDWLFLYYLAKNLDGRLFRDLFLGLAQDMSGDKLPEPNHNESHLLS</sequence>
<evidence type="ECO:0000256" key="3">
    <source>
        <dbReference type="ARBA" id="ARBA00022448"/>
    </source>
</evidence>
<comment type="function">
    <text evidence="12">Structural component of the gap junctions.</text>
</comment>
<comment type="caution">
    <text evidence="12">Lacks conserved residue(s) required for the propagation of feature annotation.</text>
</comment>
<evidence type="ECO:0000256" key="12">
    <source>
        <dbReference type="RuleBase" id="RU010713"/>
    </source>
</evidence>
<dbReference type="PANTHER" id="PTHR11893">
    <property type="entry name" value="INNEXIN"/>
    <property type="match status" value="1"/>
</dbReference>
<gene>
    <name evidence="12" type="primary">inx</name>
    <name evidence="13" type="ORF">PR048_022649</name>
</gene>
<keyword evidence="3 12" id="KW-0813">Transport</keyword>
<evidence type="ECO:0000256" key="2">
    <source>
        <dbReference type="ARBA" id="ARBA00004651"/>
    </source>
</evidence>
<feature type="transmembrane region" description="Helical" evidence="12">
    <location>
        <begin position="259"/>
        <end position="280"/>
    </location>
</feature>
<keyword evidence="6" id="KW-0303">Gap junction</keyword>
<comment type="caution">
    <text evidence="13">The sequence shown here is derived from an EMBL/GenBank/DDBJ whole genome shotgun (WGS) entry which is preliminary data.</text>
</comment>
<evidence type="ECO:0000256" key="8">
    <source>
        <dbReference type="ARBA" id="ARBA00022989"/>
    </source>
</evidence>
<evidence type="ECO:0000256" key="11">
    <source>
        <dbReference type="ARBA" id="ARBA00023303"/>
    </source>
</evidence>
<evidence type="ECO:0000256" key="4">
    <source>
        <dbReference type="ARBA" id="ARBA00022475"/>
    </source>
</evidence>
<comment type="subcellular location">
    <subcellularLocation>
        <location evidence="1">Cell junction</location>
        <location evidence="1">Gap junction</location>
    </subcellularLocation>
    <subcellularLocation>
        <location evidence="2 12">Cell membrane</location>
        <topology evidence="2 12">Multi-pass membrane protein</topology>
    </subcellularLocation>
</comment>
<accession>A0ABQ9H1P5</accession>
<evidence type="ECO:0000256" key="9">
    <source>
        <dbReference type="ARBA" id="ARBA00023065"/>
    </source>
</evidence>
<feature type="transmembrane region" description="Helical" evidence="12">
    <location>
        <begin position="336"/>
        <end position="357"/>
    </location>
</feature>
<reference evidence="13 14" key="1">
    <citation type="submission" date="2023-02" db="EMBL/GenBank/DDBJ databases">
        <title>LHISI_Scaffold_Assembly.</title>
        <authorList>
            <person name="Stuart O.P."/>
            <person name="Cleave R."/>
            <person name="Magrath M.J.L."/>
            <person name="Mikheyev A.S."/>
        </authorList>
    </citation>
    <scope>NUCLEOTIDE SEQUENCE [LARGE SCALE GENOMIC DNA]</scope>
    <source>
        <strain evidence="13">Daus_M_001</strain>
        <tissue evidence="13">Leg muscle</tissue>
    </source>
</reference>
<evidence type="ECO:0000256" key="6">
    <source>
        <dbReference type="ARBA" id="ARBA00022868"/>
    </source>
</evidence>
<dbReference type="InterPro" id="IPR000990">
    <property type="entry name" value="Innexin"/>
</dbReference>
<dbReference type="Pfam" id="PF00876">
    <property type="entry name" value="Innexin"/>
    <property type="match status" value="1"/>
</dbReference>
<dbReference type="Proteomes" id="UP001159363">
    <property type="component" value="Chromosome 7"/>
</dbReference>
<evidence type="ECO:0000313" key="13">
    <source>
        <dbReference type="EMBL" id="KAJ8878182.1"/>
    </source>
</evidence>
<keyword evidence="14" id="KW-1185">Reference proteome</keyword>
<dbReference type="EMBL" id="JARBHB010000008">
    <property type="protein sequence ID" value="KAJ8878182.1"/>
    <property type="molecule type" value="Genomic_DNA"/>
</dbReference>
<comment type="similarity">
    <text evidence="12">Belongs to the pannexin family.</text>
</comment>